<sequence length="119" mass="14366">MLTPNFPPLDTIHLQNSQVWLLNRFIKIRRRRRSNLDHRSGALRRVTANLTEEDWASENERNKQRWLKQSSRENLRKQGWSRLSYSASSDLFCSQQNESDRLKYVNEKQQITVNYQPYK</sequence>
<evidence type="ECO:0000313" key="1">
    <source>
        <dbReference type="EMBL" id="GIY34351.1"/>
    </source>
</evidence>
<proteinExistence type="predicted"/>
<dbReference type="AlphaFoldDB" id="A0AAV4SM81"/>
<protein>
    <recommendedName>
        <fullName evidence="3">Ycf1</fullName>
    </recommendedName>
</protein>
<keyword evidence="2" id="KW-1185">Reference proteome</keyword>
<name>A0AAV4SM81_9ARAC</name>
<organism evidence="1 2">
    <name type="scientific">Caerostris darwini</name>
    <dbReference type="NCBI Taxonomy" id="1538125"/>
    <lineage>
        <taxon>Eukaryota</taxon>
        <taxon>Metazoa</taxon>
        <taxon>Ecdysozoa</taxon>
        <taxon>Arthropoda</taxon>
        <taxon>Chelicerata</taxon>
        <taxon>Arachnida</taxon>
        <taxon>Araneae</taxon>
        <taxon>Araneomorphae</taxon>
        <taxon>Entelegynae</taxon>
        <taxon>Araneoidea</taxon>
        <taxon>Araneidae</taxon>
        <taxon>Caerostris</taxon>
    </lineage>
</organism>
<gene>
    <name evidence="1" type="ORF">CDAR_35221</name>
</gene>
<reference evidence="1 2" key="1">
    <citation type="submission" date="2021-06" db="EMBL/GenBank/DDBJ databases">
        <title>Caerostris darwini draft genome.</title>
        <authorList>
            <person name="Kono N."/>
            <person name="Arakawa K."/>
        </authorList>
    </citation>
    <scope>NUCLEOTIDE SEQUENCE [LARGE SCALE GENOMIC DNA]</scope>
</reference>
<accession>A0AAV4SM81</accession>
<evidence type="ECO:0000313" key="2">
    <source>
        <dbReference type="Proteomes" id="UP001054837"/>
    </source>
</evidence>
<comment type="caution">
    <text evidence="1">The sequence shown here is derived from an EMBL/GenBank/DDBJ whole genome shotgun (WGS) entry which is preliminary data.</text>
</comment>
<dbReference type="EMBL" id="BPLQ01008057">
    <property type="protein sequence ID" value="GIY34351.1"/>
    <property type="molecule type" value="Genomic_DNA"/>
</dbReference>
<dbReference type="Proteomes" id="UP001054837">
    <property type="component" value="Unassembled WGS sequence"/>
</dbReference>
<evidence type="ECO:0008006" key="3">
    <source>
        <dbReference type="Google" id="ProtNLM"/>
    </source>
</evidence>